<organism evidence="1 2">
    <name type="scientific">Rotaria magnacalcarata</name>
    <dbReference type="NCBI Taxonomy" id="392030"/>
    <lineage>
        <taxon>Eukaryota</taxon>
        <taxon>Metazoa</taxon>
        <taxon>Spiralia</taxon>
        <taxon>Gnathifera</taxon>
        <taxon>Rotifera</taxon>
        <taxon>Eurotatoria</taxon>
        <taxon>Bdelloidea</taxon>
        <taxon>Philodinida</taxon>
        <taxon>Philodinidae</taxon>
        <taxon>Rotaria</taxon>
    </lineage>
</organism>
<evidence type="ECO:0000313" key="1">
    <source>
        <dbReference type="EMBL" id="CAF4355812.1"/>
    </source>
</evidence>
<dbReference type="AlphaFoldDB" id="A0A820LEY2"/>
<protein>
    <submittedName>
        <fullName evidence="1">Uncharacterized protein</fullName>
    </submittedName>
</protein>
<evidence type="ECO:0000313" key="2">
    <source>
        <dbReference type="Proteomes" id="UP000663842"/>
    </source>
</evidence>
<feature type="non-terminal residue" evidence="1">
    <location>
        <position position="218"/>
    </location>
</feature>
<gene>
    <name evidence="1" type="ORF">UXM345_LOCUS36245</name>
</gene>
<dbReference type="Proteomes" id="UP000663842">
    <property type="component" value="Unassembled WGS sequence"/>
</dbReference>
<feature type="non-terminal residue" evidence="1">
    <location>
        <position position="1"/>
    </location>
</feature>
<comment type="caution">
    <text evidence="1">The sequence shown here is derived from an EMBL/GenBank/DDBJ whole genome shotgun (WGS) entry which is preliminary data.</text>
</comment>
<reference evidence="1" key="1">
    <citation type="submission" date="2021-02" db="EMBL/GenBank/DDBJ databases">
        <authorList>
            <person name="Nowell W R."/>
        </authorList>
    </citation>
    <scope>NUCLEOTIDE SEQUENCE</scope>
</reference>
<accession>A0A820LEY2</accession>
<name>A0A820LEY2_9BILA</name>
<proteinExistence type="predicted"/>
<sequence>MQRLQLSNDGKHVLYQQYTRTPIDTGFNDTQRRLLSFGLVNGSIEHLAKDFIRNIVGHAIDFDGNQLIRGQQSNYNTEWTGTHEQIKLSSKTTRSMAFVYSSFERPKEIYLTNDINKLQSAYPITNENQLFSDREMPRAQVEKLTSIHSHSWGPYDASLNAFEANWYNWAPLAASNDWLVLESNDCGSTGYGDQFVDQVRRQPLSRPGRDILAAVDRL</sequence>
<dbReference type="EMBL" id="CAJOBF010016537">
    <property type="protein sequence ID" value="CAF4355812.1"/>
    <property type="molecule type" value="Genomic_DNA"/>
</dbReference>